<dbReference type="EMBL" id="KQ087200">
    <property type="protein sequence ID" value="KLT42920.1"/>
    <property type="molecule type" value="Genomic_DNA"/>
</dbReference>
<name>A0A0J0XP87_9TREE</name>
<accession>A0A0J0XP87</accession>
<keyword evidence="2" id="KW-1185">Reference proteome</keyword>
<gene>
    <name evidence="1" type="ORF">CC85DRAFT_285071</name>
</gene>
<proteinExistence type="predicted"/>
<organism evidence="1 2">
    <name type="scientific">Cutaneotrichosporon oleaginosum</name>
    <dbReference type="NCBI Taxonomy" id="879819"/>
    <lineage>
        <taxon>Eukaryota</taxon>
        <taxon>Fungi</taxon>
        <taxon>Dikarya</taxon>
        <taxon>Basidiomycota</taxon>
        <taxon>Agaricomycotina</taxon>
        <taxon>Tremellomycetes</taxon>
        <taxon>Trichosporonales</taxon>
        <taxon>Trichosporonaceae</taxon>
        <taxon>Cutaneotrichosporon</taxon>
    </lineage>
</organism>
<dbReference type="GeneID" id="28983566"/>
<sequence>MFLRSAFRSWFRARTLFLLMTYFAVQYLRNRICENVSAKTRLRKRIREYSAILLSSQANELFIAHSLRVEPFHIMCGSNGGTGGVSTAPEEPCRHTSGQRLLILKRVPGDEIHAHRKHGSSGDERLNCIIPESNRLDRIVVSTQDSDSCSLGSIPSPT</sequence>
<dbReference type="RefSeq" id="XP_018279411.1">
    <property type="nucleotide sequence ID" value="XM_018422963.1"/>
</dbReference>
<protein>
    <submittedName>
        <fullName evidence="1">Uncharacterized protein</fullName>
    </submittedName>
</protein>
<reference evidence="1 2" key="1">
    <citation type="submission" date="2015-03" db="EMBL/GenBank/DDBJ databases">
        <title>Genomics and transcriptomics of the oil-accumulating basidiomycete yeast T. oleaginosus allow insights into substrate utilization and the diverse evolutionary trajectories of mating systems in fungi.</title>
        <authorList>
            <consortium name="DOE Joint Genome Institute"/>
            <person name="Kourist R."/>
            <person name="Kracht O."/>
            <person name="Bracharz F."/>
            <person name="Lipzen A."/>
            <person name="Nolan M."/>
            <person name="Ohm R."/>
            <person name="Grigoriev I."/>
            <person name="Sun S."/>
            <person name="Heitman J."/>
            <person name="Bruck T."/>
            <person name="Nowrousian M."/>
        </authorList>
    </citation>
    <scope>NUCLEOTIDE SEQUENCE [LARGE SCALE GENOMIC DNA]</scope>
    <source>
        <strain evidence="1 2">IBC0246</strain>
    </source>
</reference>
<evidence type="ECO:0000313" key="1">
    <source>
        <dbReference type="EMBL" id="KLT42920.1"/>
    </source>
</evidence>
<dbReference type="Proteomes" id="UP000053611">
    <property type="component" value="Unassembled WGS sequence"/>
</dbReference>
<evidence type="ECO:0000313" key="2">
    <source>
        <dbReference type="Proteomes" id="UP000053611"/>
    </source>
</evidence>
<dbReference type="AlphaFoldDB" id="A0A0J0XP87"/>